<keyword evidence="2" id="KW-1185">Reference proteome</keyword>
<organism evidence="1 2">
    <name type="scientific">Anoxybacterium hadale</name>
    <dbReference type="NCBI Taxonomy" id="3408580"/>
    <lineage>
        <taxon>Bacteria</taxon>
        <taxon>Bacillati</taxon>
        <taxon>Bacillota</taxon>
        <taxon>Clostridia</taxon>
        <taxon>Peptostreptococcales</taxon>
        <taxon>Anaerovoracaceae</taxon>
        <taxon>Anoxybacterium</taxon>
    </lineage>
</organism>
<proteinExistence type="predicted"/>
<dbReference type="Proteomes" id="UP000594014">
    <property type="component" value="Chromosome"/>
</dbReference>
<accession>A0ACD1A6N0</accession>
<gene>
    <name evidence="1" type="ORF">FRZ06_00930</name>
</gene>
<evidence type="ECO:0000313" key="1">
    <source>
        <dbReference type="EMBL" id="QOX62015.1"/>
    </source>
</evidence>
<protein>
    <submittedName>
        <fullName evidence="1">Nucleotide pyrophosphatase</fullName>
    </submittedName>
</protein>
<sequence length="700" mass="77697">MNRTKRTKKLIVLGIDGMDPVTARRMVDEGKLPNIKKYLERGSARTGLDMLGAHPTITPPCWTTLATGAYPGTHGITCYWRQSPDSLDAVVYNMDSRNCKAEPIWNITTEADMKTLVWHWPGSSWPPTSQNPLLHVVDGTQPGSVNMGVAQMDWEKIIYASKNTDGLSFIPHTQKAAGVGCNITDIHEVLSSNERGHRSSAEEGSNYGFAQDADDEMMELWWGDAARKGGEIRTYVKDLDDTEMMIGAKVAYDKVFSPIKPASDWTAAPEEALEFSFLISAGTVSRYGLITKDDSGNYGVVSLYHSKSAASPFAVIPVGEIITKVDNATKKGITKPCCRSYKILELSPDGTDLRLWISNALDTTNNMLWHPSSVHDKILKEVGHIPPVSLIGGEDSELVDQVFEPSWDSYCQWQADCLEHLIDTEGYSVVLSHLHNIDCAGHQIWHLGKTLTPWSHTDETVYQALMERFYLQTDKYLGRFLHYLDEGFTILIVSDHGLLVGENVPPILGEYGGLNTGVMEELGYTVLKKDGEGNSMDEVDWEKTRAVQIRSNYIYINLQGRDPYGIVDPQDKYALEEQIISDLYQYRDQSTGKRVVGIALRNKDAILLGTNGPECGDIFFTIEEGFNRLHGDGLTTAEGYYNTSAAPVFIAAGQGIKTNYVTERVIRQVDVTPTMSVLLGTRIPSQCEGAPIYQILSEEL</sequence>
<evidence type="ECO:0000313" key="2">
    <source>
        <dbReference type="Proteomes" id="UP000594014"/>
    </source>
</evidence>
<reference evidence="1" key="1">
    <citation type="submission" date="2019-08" db="EMBL/GenBank/DDBJ databases">
        <title>Genome sequence of Clostridiales bacterium MT110.</title>
        <authorList>
            <person name="Cao J."/>
        </authorList>
    </citation>
    <scope>NUCLEOTIDE SEQUENCE</scope>
    <source>
        <strain evidence="1">MT110</strain>
    </source>
</reference>
<name>A0ACD1A6N0_9FIRM</name>
<dbReference type="EMBL" id="CP042469">
    <property type="protein sequence ID" value="QOX62015.1"/>
    <property type="molecule type" value="Genomic_DNA"/>
</dbReference>